<dbReference type="PROSITE" id="PS50055">
    <property type="entry name" value="TYR_PHOSPHATASE_PTP"/>
    <property type="match status" value="1"/>
</dbReference>
<feature type="compositionally biased region" description="Polar residues" evidence="1">
    <location>
        <begin position="35"/>
        <end position="52"/>
    </location>
</feature>
<dbReference type="CDD" id="cd00047">
    <property type="entry name" value="PTPc"/>
    <property type="match status" value="1"/>
</dbReference>
<evidence type="ECO:0000313" key="5">
    <source>
        <dbReference type="WBParaSite" id="L893_g29289.t1"/>
    </source>
</evidence>
<reference evidence="5" key="1">
    <citation type="submission" date="2016-11" db="UniProtKB">
        <authorList>
            <consortium name="WormBaseParasite"/>
        </authorList>
    </citation>
    <scope>IDENTIFICATION</scope>
</reference>
<feature type="region of interest" description="Disordered" evidence="1">
    <location>
        <begin position="1"/>
        <end position="76"/>
    </location>
</feature>
<dbReference type="PANTHER" id="PTHR46163:SF2">
    <property type="entry name" value="PROTEIN-TYROSINE PHOSPHATASE"/>
    <property type="match status" value="1"/>
</dbReference>
<dbReference type="PROSITE" id="PS00383">
    <property type="entry name" value="TYR_PHOSPHATASE_1"/>
    <property type="match status" value="1"/>
</dbReference>
<evidence type="ECO:0000256" key="1">
    <source>
        <dbReference type="SAM" id="MobiDB-lite"/>
    </source>
</evidence>
<keyword evidence="4" id="KW-1185">Reference proteome</keyword>
<dbReference type="Pfam" id="PF00102">
    <property type="entry name" value="Y_phosphatase"/>
    <property type="match status" value="1"/>
</dbReference>
<dbReference type="InterPro" id="IPR000387">
    <property type="entry name" value="Tyr_Pase_dom"/>
</dbReference>
<feature type="domain" description="Tyrosine specific protein phosphatases" evidence="3">
    <location>
        <begin position="263"/>
        <end position="335"/>
    </location>
</feature>
<dbReference type="Gene3D" id="3.90.190.10">
    <property type="entry name" value="Protein tyrosine phosphatase superfamily"/>
    <property type="match status" value="1"/>
</dbReference>
<accession>A0A1I7ZRU1</accession>
<dbReference type="InterPro" id="IPR052782">
    <property type="entry name" value="Oocyte-zygote_transition_reg"/>
</dbReference>
<dbReference type="SMART" id="SM00404">
    <property type="entry name" value="PTPc_motif"/>
    <property type="match status" value="1"/>
</dbReference>
<dbReference type="PRINTS" id="PR00700">
    <property type="entry name" value="PRTYPHPHTASE"/>
</dbReference>
<name>A0A1I7ZRU1_9BILA</name>
<dbReference type="PANTHER" id="PTHR46163">
    <property type="entry name" value="TYROSINE-PROTEIN PHOSPHATASE-RELATED"/>
    <property type="match status" value="1"/>
</dbReference>
<evidence type="ECO:0000259" key="2">
    <source>
        <dbReference type="PROSITE" id="PS50055"/>
    </source>
</evidence>
<dbReference type="PROSITE" id="PS50056">
    <property type="entry name" value="TYR_PHOSPHATASE_2"/>
    <property type="match status" value="1"/>
</dbReference>
<sequence length="372" mass="41860">MATNKSAMRAPAKRKNVKGTQRDRNRKASKKEDSISTQTNEEIINDDGTQMEQRAKNSRSKVIAKGKRTADGQPDPAHLRQFCLDAVNIGVTKLTKDFNETRAASLKAPISRTAFDKNMDKNRYKDVICGDEGRVVLSWPPGHANDYIHANWVPVRGEKRYICTQGPTEKTVEDFWRLVWQEKCRGIVMLCGVMEMGKKKCEQYWPSHQGESITSGQVTIKNTKVHEFEKSLVATNLELSAQGHTHKMEHIIWNGWPDRGVPDNYLASLRLIRKVSAMAPVLVHCSAGIGRTGTIVGLDMCLQSLSSNEKVTMADIVKDLRVYRHGSVQTDMQYIYMHRVLIALAENKKVISKDEVASWISDFDAFIKAKGG</sequence>
<dbReference type="GO" id="GO:0004725">
    <property type="term" value="F:protein tyrosine phosphatase activity"/>
    <property type="evidence" value="ECO:0007669"/>
    <property type="project" value="InterPro"/>
</dbReference>
<dbReference type="SMART" id="SM00194">
    <property type="entry name" value="PTPc"/>
    <property type="match status" value="1"/>
</dbReference>
<evidence type="ECO:0000259" key="3">
    <source>
        <dbReference type="PROSITE" id="PS50056"/>
    </source>
</evidence>
<protein>
    <submittedName>
        <fullName evidence="5">Protein-tyrosine phosphatase</fullName>
    </submittedName>
</protein>
<organism evidence="4 5">
    <name type="scientific">Steinernema glaseri</name>
    <dbReference type="NCBI Taxonomy" id="37863"/>
    <lineage>
        <taxon>Eukaryota</taxon>
        <taxon>Metazoa</taxon>
        <taxon>Ecdysozoa</taxon>
        <taxon>Nematoda</taxon>
        <taxon>Chromadorea</taxon>
        <taxon>Rhabditida</taxon>
        <taxon>Tylenchina</taxon>
        <taxon>Panagrolaimomorpha</taxon>
        <taxon>Strongyloidoidea</taxon>
        <taxon>Steinernematidae</taxon>
        <taxon>Steinernema</taxon>
    </lineage>
</organism>
<evidence type="ECO:0000313" key="4">
    <source>
        <dbReference type="Proteomes" id="UP000095287"/>
    </source>
</evidence>
<dbReference type="InterPro" id="IPR000242">
    <property type="entry name" value="PTP_cat"/>
</dbReference>
<dbReference type="WBParaSite" id="L893_g29289.t1">
    <property type="protein sequence ID" value="L893_g29289.t1"/>
    <property type="gene ID" value="L893_g29289"/>
</dbReference>
<dbReference type="InterPro" id="IPR016130">
    <property type="entry name" value="Tyr_Pase_AS"/>
</dbReference>
<dbReference type="Proteomes" id="UP000095287">
    <property type="component" value="Unplaced"/>
</dbReference>
<dbReference type="InterPro" id="IPR003595">
    <property type="entry name" value="Tyr_Pase_cat"/>
</dbReference>
<dbReference type="InterPro" id="IPR029021">
    <property type="entry name" value="Prot-tyrosine_phosphatase-like"/>
</dbReference>
<dbReference type="AlphaFoldDB" id="A0A1I7ZRU1"/>
<feature type="domain" description="Tyrosine-protein phosphatase" evidence="2">
    <location>
        <begin position="94"/>
        <end position="344"/>
    </location>
</feature>
<dbReference type="SUPFAM" id="SSF52799">
    <property type="entry name" value="(Phosphotyrosine protein) phosphatases II"/>
    <property type="match status" value="1"/>
</dbReference>
<proteinExistence type="predicted"/>
<feature type="compositionally biased region" description="Basic residues" evidence="1">
    <location>
        <begin position="56"/>
        <end position="67"/>
    </location>
</feature>